<dbReference type="Ensembl" id="ENSTNIT00000015630.1">
    <property type="protein sequence ID" value="ENSTNIP00000015424.1"/>
    <property type="gene ID" value="ENSTNIG00000012454.1"/>
</dbReference>
<evidence type="ECO:0000313" key="3">
    <source>
        <dbReference type="Ensembl" id="ENSTNIP00000015424.1"/>
    </source>
</evidence>
<feature type="region of interest" description="Disordered" evidence="1">
    <location>
        <begin position="1"/>
        <end position="28"/>
    </location>
</feature>
<dbReference type="GeneTree" id="ENSGT00940000165811"/>
<dbReference type="InParanoid" id="H3D4I6"/>
<reference evidence="4" key="1">
    <citation type="journal article" date="2004" name="Nature">
        <title>Genome duplication in the teleost fish Tetraodon nigroviridis reveals the early vertebrate proto-karyotype.</title>
        <authorList>
            <person name="Jaillon O."/>
            <person name="Aury J.-M."/>
            <person name="Brunet F."/>
            <person name="Petit J.-L."/>
            <person name="Stange-Thomann N."/>
            <person name="Mauceli E."/>
            <person name="Bouneau L."/>
            <person name="Fischer C."/>
            <person name="Ozouf-Costaz C."/>
            <person name="Bernot A."/>
            <person name="Nicaud S."/>
            <person name="Jaffe D."/>
            <person name="Fisher S."/>
            <person name="Lutfalla G."/>
            <person name="Dossat C."/>
            <person name="Segurens B."/>
            <person name="Dasilva C."/>
            <person name="Salanoubat M."/>
            <person name="Levy M."/>
            <person name="Boudet N."/>
            <person name="Castellano S."/>
            <person name="Anthouard V."/>
            <person name="Jubin C."/>
            <person name="Castelli V."/>
            <person name="Katinka M."/>
            <person name="Vacherie B."/>
            <person name="Biemont C."/>
            <person name="Skalli Z."/>
            <person name="Cattolico L."/>
            <person name="Poulain J."/>
            <person name="De Berardinis V."/>
            <person name="Cruaud C."/>
            <person name="Duprat S."/>
            <person name="Brottier P."/>
            <person name="Coutanceau J.-P."/>
            <person name="Gouzy J."/>
            <person name="Parra G."/>
            <person name="Lardier G."/>
            <person name="Chapple C."/>
            <person name="McKernan K.J."/>
            <person name="McEwan P."/>
            <person name="Bosak S."/>
            <person name="Kellis M."/>
            <person name="Volff J.-N."/>
            <person name="Guigo R."/>
            <person name="Zody M.C."/>
            <person name="Mesirov J."/>
            <person name="Lindblad-Toh K."/>
            <person name="Birren B."/>
            <person name="Nusbaum C."/>
            <person name="Kahn D."/>
            <person name="Robinson-Rechavi M."/>
            <person name="Laudet V."/>
            <person name="Schachter V."/>
            <person name="Quetier F."/>
            <person name="Saurin W."/>
            <person name="Scarpelli C."/>
            <person name="Wincker P."/>
            <person name="Lander E.S."/>
            <person name="Weissenbach J."/>
            <person name="Roest Crollius H."/>
        </authorList>
    </citation>
    <scope>NUCLEOTIDE SEQUENCE [LARGE SCALE GENOMIC DNA]</scope>
</reference>
<dbReference type="HOGENOM" id="CLU_056745_0_0_1"/>
<accession>H3D4I6</accession>
<evidence type="ECO:0000259" key="2">
    <source>
        <dbReference type="PROSITE" id="PS51444"/>
    </source>
</evidence>
<evidence type="ECO:0000313" key="4">
    <source>
        <dbReference type="Proteomes" id="UP000007303"/>
    </source>
</evidence>
<dbReference type="AlphaFoldDB" id="H3D4I6"/>
<dbReference type="PANTHER" id="PTHR45725:SF10">
    <property type="entry name" value="FH2 DOMAIN-CONTAINING PROTEIN"/>
    <property type="match status" value="1"/>
</dbReference>
<dbReference type="PANTHER" id="PTHR45725">
    <property type="entry name" value="FORMIN HOMOLOGY 2 FAMILY MEMBER"/>
    <property type="match status" value="1"/>
</dbReference>
<dbReference type="PROSITE" id="PS51444">
    <property type="entry name" value="FH2"/>
    <property type="match status" value="1"/>
</dbReference>
<protein>
    <recommendedName>
        <fullName evidence="2">FH2 domain-containing protein</fullName>
    </recommendedName>
</protein>
<dbReference type="SMART" id="SM00498">
    <property type="entry name" value="FH2"/>
    <property type="match status" value="1"/>
</dbReference>
<dbReference type="InterPro" id="IPR015425">
    <property type="entry name" value="FH2_Formin"/>
</dbReference>
<sequence>MLWTRPGRTESSCSNSRARAEEEQQQHNFSVHKHNRYRWQKRVLQMDFKTKMLCSIQKGIVKRQLPFSLVKSCDDGDGSRFSISFKDHHDYELEATSLEDKHKVSAYVPTLDDVEKYTSHTGPVSDLHIVDQYMMEMCNIPLLSTQLDLLLTLRELPVSLNDLQPLINQKIRMCSQLKTCGSFVSVLEYLLAIGNYLNENAGKEKAKGIRLSSLTKLSQLRGRDRGFTLLHALVEQIVLHEPSLAAFTQELAEFEAVPGASVKGLTAEIDVLKKELQKVVQYRKSSRRKTGQHPKFSKDLKMLIDRYNADLLALTKLCEEMKKLYSTVLVRFGEAADQDSLELFGLICQFVRDFRRAHAELRSGLSAAHQDS</sequence>
<dbReference type="Pfam" id="PF02181">
    <property type="entry name" value="FH2"/>
    <property type="match status" value="1"/>
</dbReference>
<dbReference type="InterPro" id="IPR042201">
    <property type="entry name" value="FH2_Formin_sf"/>
</dbReference>
<dbReference type="SUPFAM" id="SSF101447">
    <property type="entry name" value="Formin homology 2 domain (FH2 domain)"/>
    <property type="match status" value="1"/>
</dbReference>
<dbReference type="OMA" id="QIVLHEP"/>
<dbReference type="Proteomes" id="UP000007303">
    <property type="component" value="Unassembled WGS sequence"/>
</dbReference>
<keyword evidence="4" id="KW-1185">Reference proteome</keyword>
<reference evidence="3" key="3">
    <citation type="submission" date="2025-09" db="UniProtKB">
        <authorList>
            <consortium name="Ensembl"/>
        </authorList>
    </citation>
    <scope>IDENTIFICATION</scope>
</reference>
<proteinExistence type="predicted"/>
<reference evidence="3" key="2">
    <citation type="submission" date="2025-08" db="UniProtKB">
        <authorList>
            <consortium name="Ensembl"/>
        </authorList>
    </citation>
    <scope>IDENTIFICATION</scope>
</reference>
<organism evidence="3 4">
    <name type="scientific">Tetraodon nigroviridis</name>
    <name type="common">Spotted green pufferfish</name>
    <name type="synonym">Chelonodon nigroviridis</name>
    <dbReference type="NCBI Taxonomy" id="99883"/>
    <lineage>
        <taxon>Eukaryota</taxon>
        <taxon>Metazoa</taxon>
        <taxon>Chordata</taxon>
        <taxon>Craniata</taxon>
        <taxon>Vertebrata</taxon>
        <taxon>Euteleostomi</taxon>
        <taxon>Actinopterygii</taxon>
        <taxon>Neopterygii</taxon>
        <taxon>Teleostei</taxon>
        <taxon>Neoteleostei</taxon>
        <taxon>Acanthomorphata</taxon>
        <taxon>Eupercaria</taxon>
        <taxon>Tetraodontiformes</taxon>
        <taxon>Tetradontoidea</taxon>
        <taxon>Tetraodontidae</taxon>
        <taxon>Tetraodon</taxon>
    </lineage>
</organism>
<dbReference type="InterPro" id="IPR051425">
    <property type="entry name" value="Formin_Homology"/>
</dbReference>
<feature type="domain" description="FH2" evidence="2">
    <location>
        <begin position="1"/>
        <end position="372"/>
    </location>
</feature>
<evidence type="ECO:0000256" key="1">
    <source>
        <dbReference type="SAM" id="MobiDB-lite"/>
    </source>
</evidence>
<name>H3D4I6_TETNG</name>
<dbReference type="Gene3D" id="1.20.58.2220">
    <property type="entry name" value="Formin, FH2 domain"/>
    <property type="match status" value="1"/>
</dbReference>